<dbReference type="Gene3D" id="3.30.420.10">
    <property type="entry name" value="Ribonuclease H-like superfamily/Ribonuclease H"/>
    <property type="match status" value="1"/>
</dbReference>
<name>A0ABU7FXG9_9ACTN</name>
<dbReference type="InterPro" id="IPR012337">
    <property type="entry name" value="RNaseH-like_sf"/>
</dbReference>
<dbReference type="RefSeq" id="WP_329512973.1">
    <property type="nucleotide sequence ID" value="NZ_JAYWVC010000447.1"/>
</dbReference>
<sequence length="135" mass="15850">AMDLQDAGATVRYLIRDRDSKFTRAFDAVFEAEGIEIVTTGIRVPRMNSIMERWVRTCRRELLDRTLIWNQAHLLHALSEFESIYNQHRPHRTLHSAAPLRPLPEPIIEPDRLDRLDIRRRDRLGGLFHEYAHAA</sequence>
<feature type="domain" description="Integrase catalytic" evidence="1">
    <location>
        <begin position="1"/>
        <end position="110"/>
    </location>
</feature>
<feature type="non-terminal residue" evidence="2">
    <location>
        <position position="1"/>
    </location>
</feature>
<organism evidence="2 3">
    <name type="scientific">Streptomyces chiangmaiensis</name>
    <dbReference type="NCBI Taxonomy" id="766497"/>
    <lineage>
        <taxon>Bacteria</taxon>
        <taxon>Bacillati</taxon>
        <taxon>Actinomycetota</taxon>
        <taxon>Actinomycetes</taxon>
        <taxon>Kitasatosporales</taxon>
        <taxon>Streptomycetaceae</taxon>
        <taxon>Streptomyces</taxon>
    </lineage>
</organism>
<reference evidence="2" key="1">
    <citation type="submission" date="2024-01" db="EMBL/GenBank/DDBJ databases">
        <title>First draft genome sequence data of TA4-1, the type strain of Gram-positive actinobacterium Streptomyces chiangmaiensis.</title>
        <authorList>
            <person name="Yasawong M."/>
            <person name="Nantapong N."/>
        </authorList>
    </citation>
    <scope>NUCLEOTIDE SEQUENCE</scope>
    <source>
        <strain evidence="2">TA4-1</strain>
    </source>
</reference>
<comment type="caution">
    <text evidence="2">The sequence shown here is derived from an EMBL/GenBank/DDBJ whole genome shotgun (WGS) entry which is preliminary data.</text>
</comment>
<proteinExistence type="predicted"/>
<keyword evidence="3" id="KW-1185">Reference proteome</keyword>
<dbReference type="PROSITE" id="PS50994">
    <property type="entry name" value="INTEGRASE"/>
    <property type="match status" value="1"/>
</dbReference>
<evidence type="ECO:0000313" key="3">
    <source>
        <dbReference type="Proteomes" id="UP001333996"/>
    </source>
</evidence>
<evidence type="ECO:0000259" key="1">
    <source>
        <dbReference type="PROSITE" id="PS50994"/>
    </source>
</evidence>
<dbReference type="InterPro" id="IPR001584">
    <property type="entry name" value="Integrase_cat-core"/>
</dbReference>
<dbReference type="InterPro" id="IPR036397">
    <property type="entry name" value="RNaseH_sf"/>
</dbReference>
<dbReference type="EMBL" id="JAYWVC010000447">
    <property type="protein sequence ID" value="MED7828643.1"/>
    <property type="molecule type" value="Genomic_DNA"/>
</dbReference>
<protein>
    <submittedName>
        <fullName evidence="2">Integrase core domain-containing protein</fullName>
    </submittedName>
</protein>
<dbReference type="Pfam" id="PF13683">
    <property type="entry name" value="rve_3"/>
    <property type="match status" value="1"/>
</dbReference>
<evidence type="ECO:0000313" key="2">
    <source>
        <dbReference type="EMBL" id="MED7828643.1"/>
    </source>
</evidence>
<accession>A0ABU7FXG9</accession>
<gene>
    <name evidence="2" type="ORF">VXC91_44135</name>
</gene>
<dbReference type="SUPFAM" id="SSF53098">
    <property type="entry name" value="Ribonuclease H-like"/>
    <property type="match status" value="1"/>
</dbReference>
<dbReference type="Proteomes" id="UP001333996">
    <property type="component" value="Unassembled WGS sequence"/>
</dbReference>